<feature type="transmembrane region" description="Helical" evidence="7">
    <location>
        <begin position="522"/>
        <end position="546"/>
    </location>
</feature>
<feature type="transmembrane region" description="Helical" evidence="7">
    <location>
        <begin position="125"/>
        <end position="144"/>
    </location>
</feature>
<dbReference type="PROSITE" id="PS50850">
    <property type="entry name" value="MFS"/>
    <property type="match status" value="1"/>
</dbReference>
<proteinExistence type="inferred from homology"/>
<feature type="transmembrane region" description="Helical" evidence="7">
    <location>
        <begin position="414"/>
        <end position="434"/>
    </location>
</feature>
<keyword evidence="4 7" id="KW-1133">Transmembrane helix</keyword>
<feature type="transmembrane region" description="Helical" evidence="7">
    <location>
        <begin position="323"/>
        <end position="346"/>
    </location>
</feature>
<dbReference type="EMBL" id="JAZHXI010000008">
    <property type="protein sequence ID" value="KAL2069340.1"/>
    <property type="molecule type" value="Genomic_DNA"/>
</dbReference>
<feature type="transmembrane region" description="Helical" evidence="7">
    <location>
        <begin position="385"/>
        <end position="402"/>
    </location>
</feature>
<feature type="compositionally biased region" description="Basic and acidic residues" evidence="6">
    <location>
        <begin position="14"/>
        <end position="41"/>
    </location>
</feature>
<sequence>MESKHSEISPTDSATEKRPGAMENKHIDRTSSTDSATEKRPVTTNDDVQITHDARFIITFTFVCLCQFLVAIDLVIVASALPGIATGLHATSIQAYWCGTGYIFAQCVTQPLYGTFSEIFGRKVPLLLAILVFLLASILCARAETIEWLIATRVIQGVGGGGLLTMTSIITADMTTLRERGKFISYTSMAYAVGCAIGTPLGAAFAEHSTWRWCFYINIPICVIIFAGIYFFLHLELEKASLRDRFWRIDWLGMVVFVGSTVSLLLGVTGGGVLYPWNSASTITPLVIGGIGVCAFVVIEGYVSPRPMMPLGIFADHNAKIGFFNSFCHGFILLLVNYYLIIYFLGAKRFGLLHSAVDTMPATVIVSPFAYIAGAAMAKTKKLRVLLWAGWALAVGGLAAFSTLSPSSNQGKQIGWQVLVAGGVGFLYSTIALLCQARQPDELQSIAINIFTFFRSLGQTFGIAVGSTVFQNQFRRAVQGKHLPAAFQITAQDAESAFEPIGHFPESVVGAYREIYAKSLQALWYVGVGVAGIAFLTSLLVTSTSLDRGLTSKQRFVSKKREGQEVS</sequence>
<feature type="transmembrane region" description="Helical" evidence="7">
    <location>
        <begin position="352"/>
        <end position="373"/>
    </location>
</feature>
<feature type="region of interest" description="Disordered" evidence="6">
    <location>
        <begin position="1"/>
        <end position="43"/>
    </location>
</feature>
<evidence type="ECO:0000256" key="5">
    <source>
        <dbReference type="ARBA" id="ARBA00023136"/>
    </source>
</evidence>
<feature type="transmembrane region" description="Helical" evidence="7">
    <location>
        <begin position="215"/>
        <end position="233"/>
    </location>
</feature>
<feature type="transmembrane region" description="Helical" evidence="7">
    <location>
        <begin position="93"/>
        <end position="113"/>
    </location>
</feature>
<gene>
    <name evidence="9" type="ORF">VTL71DRAFT_15678</name>
</gene>
<evidence type="ECO:0000256" key="4">
    <source>
        <dbReference type="ARBA" id="ARBA00022989"/>
    </source>
</evidence>
<dbReference type="PANTHER" id="PTHR23501:SF102">
    <property type="entry name" value="DRUG TRANSPORTER, PUTATIVE (AFU_ORTHOLOGUE AFUA_3G08530)-RELATED"/>
    <property type="match status" value="1"/>
</dbReference>
<keyword evidence="3 7" id="KW-0812">Transmembrane</keyword>
<feature type="transmembrane region" description="Helical" evidence="7">
    <location>
        <begin position="183"/>
        <end position="203"/>
    </location>
</feature>
<evidence type="ECO:0000313" key="9">
    <source>
        <dbReference type="EMBL" id="KAL2069340.1"/>
    </source>
</evidence>
<dbReference type="SUPFAM" id="SSF103473">
    <property type="entry name" value="MFS general substrate transporter"/>
    <property type="match status" value="1"/>
</dbReference>
<evidence type="ECO:0000256" key="2">
    <source>
        <dbReference type="ARBA" id="ARBA00007520"/>
    </source>
</evidence>
<protein>
    <recommendedName>
        <fullName evidence="8">Major facilitator superfamily (MFS) profile domain-containing protein</fullName>
    </recommendedName>
</protein>
<dbReference type="Proteomes" id="UP001595075">
    <property type="component" value="Unassembled WGS sequence"/>
</dbReference>
<comment type="subcellular location">
    <subcellularLocation>
        <location evidence="1">Membrane</location>
        <topology evidence="1">Multi-pass membrane protein</topology>
    </subcellularLocation>
</comment>
<dbReference type="InterPro" id="IPR011701">
    <property type="entry name" value="MFS"/>
</dbReference>
<comment type="caution">
    <text evidence="9">The sequence shown here is derived from an EMBL/GenBank/DDBJ whole genome shotgun (WGS) entry which is preliminary data.</text>
</comment>
<keyword evidence="5 7" id="KW-0472">Membrane</keyword>
<evidence type="ECO:0000259" key="8">
    <source>
        <dbReference type="PROSITE" id="PS50850"/>
    </source>
</evidence>
<dbReference type="PRINTS" id="PR01036">
    <property type="entry name" value="TCRTETB"/>
</dbReference>
<keyword evidence="10" id="KW-1185">Reference proteome</keyword>
<feature type="domain" description="Major facilitator superfamily (MFS) profile" evidence="8">
    <location>
        <begin position="59"/>
        <end position="546"/>
    </location>
</feature>
<evidence type="ECO:0000256" key="6">
    <source>
        <dbReference type="SAM" id="MobiDB-lite"/>
    </source>
</evidence>
<feature type="transmembrane region" description="Helical" evidence="7">
    <location>
        <begin position="283"/>
        <end position="303"/>
    </location>
</feature>
<evidence type="ECO:0000313" key="10">
    <source>
        <dbReference type="Proteomes" id="UP001595075"/>
    </source>
</evidence>
<evidence type="ECO:0000256" key="1">
    <source>
        <dbReference type="ARBA" id="ARBA00004141"/>
    </source>
</evidence>
<comment type="similarity">
    <text evidence="2">Belongs to the major facilitator superfamily. TCR/Tet family.</text>
</comment>
<feature type="transmembrane region" description="Helical" evidence="7">
    <location>
        <begin position="254"/>
        <end position="277"/>
    </location>
</feature>
<accession>A0ABR4CHZ8</accession>
<name>A0ABR4CHZ8_9HELO</name>
<organism evidence="9 10">
    <name type="scientific">Oculimacula yallundae</name>
    <dbReference type="NCBI Taxonomy" id="86028"/>
    <lineage>
        <taxon>Eukaryota</taxon>
        <taxon>Fungi</taxon>
        <taxon>Dikarya</taxon>
        <taxon>Ascomycota</taxon>
        <taxon>Pezizomycotina</taxon>
        <taxon>Leotiomycetes</taxon>
        <taxon>Helotiales</taxon>
        <taxon>Ploettnerulaceae</taxon>
        <taxon>Oculimacula</taxon>
    </lineage>
</organism>
<feature type="transmembrane region" description="Helical" evidence="7">
    <location>
        <begin position="56"/>
        <end position="81"/>
    </location>
</feature>
<dbReference type="Gene3D" id="1.20.1720.10">
    <property type="entry name" value="Multidrug resistance protein D"/>
    <property type="match status" value="1"/>
</dbReference>
<evidence type="ECO:0000256" key="3">
    <source>
        <dbReference type="ARBA" id="ARBA00022692"/>
    </source>
</evidence>
<dbReference type="PANTHER" id="PTHR23501">
    <property type="entry name" value="MAJOR FACILITATOR SUPERFAMILY"/>
    <property type="match status" value="1"/>
</dbReference>
<dbReference type="InterPro" id="IPR020846">
    <property type="entry name" value="MFS_dom"/>
</dbReference>
<dbReference type="InterPro" id="IPR036259">
    <property type="entry name" value="MFS_trans_sf"/>
</dbReference>
<feature type="transmembrane region" description="Helical" evidence="7">
    <location>
        <begin position="150"/>
        <end position="171"/>
    </location>
</feature>
<dbReference type="Pfam" id="PF07690">
    <property type="entry name" value="MFS_1"/>
    <property type="match status" value="1"/>
</dbReference>
<reference evidence="9 10" key="1">
    <citation type="journal article" date="2024" name="Commun. Biol.">
        <title>Comparative genomic analysis of thermophilic fungi reveals convergent evolutionary adaptations and gene losses.</title>
        <authorList>
            <person name="Steindorff A.S."/>
            <person name="Aguilar-Pontes M.V."/>
            <person name="Robinson A.J."/>
            <person name="Andreopoulos B."/>
            <person name="LaButti K."/>
            <person name="Kuo A."/>
            <person name="Mondo S."/>
            <person name="Riley R."/>
            <person name="Otillar R."/>
            <person name="Haridas S."/>
            <person name="Lipzen A."/>
            <person name="Grimwood J."/>
            <person name="Schmutz J."/>
            <person name="Clum A."/>
            <person name="Reid I.D."/>
            <person name="Moisan M.C."/>
            <person name="Butler G."/>
            <person name="Nguyen T.T.M."/>
            <person name="Dewar K."/>
            <person name="Conant G."/>
            <person name="Drula E."/>
            <person name="Henrissat B."/>
            <person name="Hansel C."/>
            <person name="Singer S."/>
            <person name="Hutchinson M.I."/>
            <person name="de Vries R.P."/>
            <person name="Natvig D.O."/>
            <person name="Powell A.J."/>
            <person name="Tsang A."/>
            <person name="Grigoriev I.V."/>
        </authorList>
    </citation>
    <scope>NUCLEOTIDE SEQUENCE [LARGE SCALE GENOMIC DNA]</scope>
    <source>
        <strain evidence="9 10">CBS 494.80</strain>
    </source>
</reference>
<evidence type="ECO:0000256" key="7">
    <source>
        <dbReference type="SAM" id="Phobius"/>
    </source>
</evidence>